<evidence type="ECO:0000313" key="2">
    <source>
        <dbReference type="EMBL" id="KAG2883252.1"/>
    </source>
</evidence>
<reference evidence="2" key="1">
    <citation type="submission" date="2018-10" db="EMBL/GenBank/DDBJ databases">
        <title>Effector identification in a new, highly contiguous assembly of the strawberry crown rot pathogen Phytophthora cactorum.</title>
        <authorList>
            <person name="Armitage A.D."/>
            <person name="Nellist C.F."/>
            <person name="Bates H."/>
            <person name="Vickerstaff R.J."/>
            <person name="Harrison R.J."/>
        </authorList>
    </citation>
    <scope>NUCLEOTIDE SEQUENCE</scope>
    <source>
        <strain evidence="2">4032</strain>
    </source>
</reference>
<accession>A0A8T1ANR3</accession>
<protein>
    <submittedName>
        <fullName evidence="2">Uncharacterized protein</fullName>
    </submittedName>
</protein>
<dbReference type="VEuPathDB" id="FungiDB:PC110_g16581"/>
<gene>
    <name evidence="2" type="ORF">PC115_g21678</name>
</gene>
<organism evidence="2 3">
    <name type="scientific">Phytophthora cactorum</name>
    <dbReference type="NCBI Taxonomy" id="29920"/>
    <lineage>
        <taxon>Eukaryota</taxon>
        <taxon>Sar</taxon>
        <taxon>Stramenopiles</taxon>
        <taxon>Oomycota</taxon>
        <taxon>Peronosporomycetes</taxon>
        <taxon>Peronosporales</taxon>
        <taxon>Peronosporaceae</taxon>
        <taxon>Phytophthora</taxon>
    </lineage>
</organism>
<comment type="caution">
    <text evidence="2">The sequence shown here is derived from an EMBL/GenBank/DDBJ whole genome shotgun (WGS) entry which is preliminary data.</text>
</comment>
<dbReference type="AlphaFoldDB" id="A0A8T1ANR3"/>
<evidence type="ECO:0000313" key="3">
    <source>
        <dbReference type="Proteomes" id="UP000774804"/>
    </source>
</evidence>
<sequence length="400" mass="44610">MRARCRVSGEDYEIVTTPITESFHDELLDTFCELRLNIASADGTEGMLIAEIEHITGSVKNQTLPDIKALFQSKLRLNMTESDVYARVLDYFNEFGKVMRANYLLSTAVATTVFARSAASCGFPAASDPRLLFDLIVDNATEHERQCQRLKTKKKEAPEEKKEKSKAKSEQLTKTKKPWGSNPSSAPSSGNKCTTETRKSTFVSGTKLPPSTCPKCKEMHWIKDCPKATEIEKDELRKKLRDANLAKCARLKRLDECLPVPSRTVALNGALQLPYCLDTGSDYTLICRSHGKKDPSVEAEELDTPVRNQTFGSNWVAADMKAKLHLLIHTAAGPVEPMSTVAVLIVGIDYGEFIVGNDLQNTLGIDVDRQLESWPTVETVRLVEIRSSWKTMTCRPPQCY</sequence>
<proteinExistence type="predicted"/>
<feature type="compositionally biased region" description="Basic and acidic residues" evidence="1">
    <location>
        <begin position="155"/>
        <end position="173"/>
    </location>
</feature>
<dbReference type="EMBL" id="RCMI01001586">
    <property type="protein sequence ID" value="KAG2883252.1"/>
    <property type="molecule type" value="Genomic_DNA"/>
</dbReference>
<evidence type="ECO:0000256" key="1">
    <source>
        <dbReference type="SAM" id="MobiDB-lite"/>
    </source>
</evidence>
<feature type="region of interest" description="Disordered" evidence="1">
    <location>
        <begin position="145"/>
        <end position="200"/>
    </location>
</feature>
<feature type="compositionally biased region" description="Low complexity" evidence="1">
    <location>
        <begin position="180"/>
        <end position="191"/>
    </location>
</feature>
<dbReference type="Proteomes" id="UP000774804">
    <property type="component" value="Unassembled WGS sequence"/>
</dbReference>
<name>A0A8T1ANR3_9STRA</name>